<evidence type="ECO:0000313" key="2">
    <source>
        <dbReference type="Proteomes" id="UP000243629"/>
    </source>
</evidence>
<evidence type="ECO:0000313" key="1">
    <source>
        <dbReference type="EMBL" id="SFM16747.1"/>
    </source>
</evidence>
<dbReference type="Pfam" id="PF11279">
    <property type="entry name" value="DUF3080"/>
    <property type="match status" value="1"/>
</dbReference>
<organism evidence="1 2">
    <name type="scientific">Halopseudomonas yangmingensis</name>
    <dbReference type="NCBI Taxonomy" id="1720063"/>
    <lineage>
        <taxon>Bacteria</taxon>
        <taxon>Pseudomonadati</taxon>
        <taxon>Pseudomonadota</taxon>
        <taxon>Gammaproteobacteria</taxon>
        <taxon>Pseudomonadales</taxon>
        <taxon>Pseudomonadaceae</taxon>
        <taxon>Halopseudomonas</taxon>
    </lineage>
</organism>
<dbReference type="OrthoDB" id="6997572at2"/>
<sequence length="347" mass="39555">MGKLWLVILLLLTGCQPQPPAARQMDDYLQRLSRVLEVPHTPFAEQDLSEYRLPERRQRLLEVPPLRMGLFELLVEARHCRALQQHLSQRNSSLGRMMPASHRLAADGELLHSVNDCLQRLHGQTENADLQQQLQHIAQQRRESLHRVFWNALNGSSEFEQFLRFADQPLPTEVPAVDLGVQALQHLADTGKGLPARPPRDQAAMDMLFDAMQRSRSGELIHSLLRLRHTLQQASALLESPRAARLCPQGRPTPKAQVMLNILNGPWAEQIQPQLANLQRLGEPWARALADLQAVPDIPPATDNYLRRLQGNEQALWDGWQIEVTRHTRNWQQLLEQCGLQPGRQTP</sequence>
<dbReference type="EMBL" id="FOUI01000001">
    <property type="protein sequence ID" value="SFM16747.1"/>
    <property type="molecule type" value="Genomic_DNA"/>
</dbReference>
<dbReference type="InterPro" id="IPR021431">
    <property type="entry name" value="DUF3080"/>
</dbReference>
<evidence type="ECO:0008006" key="3">
    <source>
        <dbReference type="Google" id="ProtNLM"/>
    </source>
</evidence>
<protein>
    <recommendedName>
        <fullName evidence="3">DUF3080 domain-containing protein</fullName>
    </recommendedName>
</protein>
<dbReference type="STRING" id="1720063.SAMN05216217_101426"/>
<reference evidence="2" key="1">
    <citation type="submission" date="2016-10" db="EMBL/GenBank/DDBJ databases">
        <authorList>
            <person name="Varghese N."/>
            <person name="Submissions S."/>
        </authorList>
    </citation>
    <scope>NUCLEOTIDE SEQUENCE [LARGE SCALE GENOMIC DNA]</scope>
    <source>
        <strain evidence="2">DSM 24213</strain>
    </source>
</reference>
<proteinExistence type="predicted"/>
<dbReference type="AlphaFoldDB" id="A0A1I4NN65"/>
<dbReference type="RefSeq" id="WP_093471980.1">
    <property type="nucleotide sequence ID" value="NZ_FOUI01000001.1"/>
</dbReference>
<gene>
    <name evidence="1" type="ORF">SAMN05216217_101426</name>
</gene>
<accession>A0A1I4NN65</accession>
<name>A0A1I4NN65_9GAMM</name>
<keyword evidence="2" id="KW-1185">Reference proteome</keyword>
<dbReference type="Proteomes" id="UP000243629">
    <property type="component" value="Unassembled WGS sequence"/>
</dbReference>
<dbReference type="PROSITE" id="PS51257">
    <property type="entry name" value="PROKAR_LIPOPROTEIN"/>
    <property type="match status" value="1"/>
</dbReference>